<evidence type="ECO:0000313" key="3">
    <source>
        <dbReference type="EMBL" id="SDL69468.1"/>
    </source>
</evidence>
<dbReference type="PANTHER" id="PTHR40459:SF1">
    <property type="entry name" value="CONSERVED HYPOTHETICAL ALANINE AND LEUCINE RICH PROTEIN"/>
    <property type="match status" value="1"/>
</dbReference>
<name>A0A1G9M5J7_9BACT</name>
<proteinExistence type="predicted"/>
<dbReference type="PANTHER" id="PTHR40459">
    <property type="entry name" value="CONSERVED HYPOTHETICAL ALANINE AND LEUCINE RICH PROTEIN"/>
    <property type="match status" value="1"/>
</dbReference>
<dbReference type="SUPFAM" id="SSF51735">
    <property type="entry name" value="NAD(P)-binding Rossmann-fold domains"/>
    <property type="match status" value="1"/>
</dbReference>
<dbReference type="EMBL" id="FNGS01000003">
    <property type="protein sequence ID" value="SDL69468.1"/>
    <property type="molecule type" value="Genomic_DNA"/>
</dbReference>
<dbReference type="InterPro" id="IPR008927">
    <property type="entry name" value="6-PGluconate_DH-like_C_sf"/>
</dbReference>
<sequence length="264" mass="29762">MKIVFLGAGNVAHHLARECENAGHEILAVYSRKKIHADELAELLSGAMPTDQLDFSESEGQLFFLTLSDDAIDEVVARLVLPEEALLVHTSGAKPLDDLRKLLTIYSDVPVKAGVLYPLQSISRKIELVWKGVPLCIEAEDEEAESQLIDLARQISEEVYLVNSEERLRLHMAAVFANNFPNHLWAIAKELLEQQNLEFDLLKPIIKETLRKALEADHPADVQTGPARRGDQGTMSRHLSLLEDEPHLARIYQILSESIMRWYL</sequence>
<dbReference type="InterPro" id="IPR028939">
    <property type="entry name" value="P5C_Rdtase_cat_N"/>
</dbReference>
<dbReference type="Gene3D" id="3.40.50.720">
    <property type="entry name" value="NAD(P)-binding Rossmann-like Domain"/>
    <property type="match status" value="1"/>
</dbReference>
<accession>A0A1G9M5J7</accession>
<dbReference type="InterPro" id="IPR037108">
    <property type="entry name" value="TM1727-like_C_sf"/>
</dbReference>
<keyword evidence="4" id="KW-1185">Reference proteome</keyword>
<feature type="domain" description="Pyrroline-5-carboxylate reductase catalytic N-terminal" evidence="1">
    <location>
        <begin position="2"/>
        <end position="88"/>
    </location>
</feature>
<dbReference type="SUPFAM" id="SSF48179">
    <property type="entry name" value="6-phosphogluconate dehydrogenase C-terminal domain-like"/>
    <property type="match status" value="1"/>
</dbReference>
<dbReference type="InterPro" id="IPR036291">
    <property type="entry name" value="NAD(P)-bd_dom_sf"/>
</dbReference>
<feature type="domain" description="DUF2520" evidence="2">
    <location>
        <begin position="133"/>
        <end position="259"/>
    </location>
</feature>
<dbReference type="Pfam" id="PF03807">
    <property type="entry name" value="F420_oxidored"/>
    <property type="match status" value="1"/>
</dbReference>
<dbReference type="InterPro" id="IPR018931">
    <property type="entry name" value="DUF2520"/>
</dbReference>
<dbReference type="Gene3D" id="1.10.1040.20">
    <property type="entry name" value="ProC-like, C-terminal domain"/>
    <property type="match status" value="1"/>
</dbReference>
<dbReference type="AlphaFoldDB" id="A0A1G9M5J7"/>
<reference evidence="3 4" key="1">
    <citation type="submission" date="2016-10" db="EMBL/GenBank/DDBJ databases">
        <authorList>
            <person name="de Groot N.N."/>
        </authorList>
    </citation>
    <scope>NUCLEOTIDE SEQUENCE [LARGE SCALE GENOMIC DNA]</scope>
    <source>
        <strain evidence="3 4">DSM 21668</strain>
    </source>
</reference>
<gene>
    <name evidence="3" type="ORF">SAMN04488090_1446</name>
</gene>
<dbReference type="OrthoDB" id="9810755at2"/>
<evidence type="ECO:0000259" key="2">
    <source>
        <dbReference type="Pfam" id="PF10728"/>
    </source>
</evidence>
<dbReference type="Proteomes" id="UP000198901">
    <property type="component" value="Unassembled WGS sequence"/>
</dbReference>
<evidence type="ECO:0000313" key="4">
    <source>
        <dbReference type="Proteomes" id="UP000198901"/>
    </source>
</evidence>
<evidence type="ECO:0000259" key="1">
    <source>
        <dbReference type="Pfam" id="PF03807"/>
    </source>
</evidence>
<dbReference type="STRING" id="563176.SAMN04488090_1446"/>
<dbReference type="Pfam" id="PF10728">
    <property type="entry name" value="DUF2520"/>
    <property type="match status" value="1"/>
</dbReference>
<dbReference type="RefSeq" id="WP_093199754.1">
    <property type="nucleotide sequence ID" value="NZ_FNGS01000003.1"/>
</dbReference>
<protein>
    <submittedName>
        <fullName evidence="3">Predicted oxidoreductase, contains short-chain dehydrogenase (SDR) and DUF2520 domains</fullName>
    </submittedName>
</protein>
<organism evidence="3 4">
    <name type="scientific">Siphonobacter aquaeclarae</name>
    <dbReference type="NCBI Taxonomy" id="563176"/>
    <lineage>
        <taxon>Bacteria</taxon>
        <taxon>Pseudomonadati</taxon>
        <taxon>Bacteroidota</taxon>
        <taxon>Cytophagia</taxon>
        <taxon>Cytophagales</taxon>
        <taxon>Cytophagaceae</taxon>
        <taxon>Siphonobacter</taxon>
    </lineage>
</organism>